<evidence type="ECO:0000313" key="3">
    <source>
        <dbReference type="Proteomes" id="UP000248856"/>
    </source>
</evidence>
<organism evidence="2 3">
    <name type="scientific">Paracidovorax anthurii</name>
    <dbReference type="NCBI Taxonomy" id="78229"/>
    <lineage>
        <taxon>Bacteria</taxon>
        <taxon>Pseudomonadati</taxon>
        <taxon>Pseudomonadota</taxon>
        <taxon>Betaproteobacteria</taxon>
        <taxon>Burkholderiales</taxon>
        <taxon>Comamonadaceae</taxon>
        <taxon>Paracidovorax</taxon>
    </lineage>
</organism>
<feature type="compositionally biased region" description="Polar residues" evidence="1">
    <location>
        <begin position="1"/>
        <end position="10"/>
    </location>
</feature>
<protein>
    <submittedName>
        <fullName evidence="2">Uncharacterized protein</fullName>
    </submittedName>
</protein>
<accession>A0A328ZFU9</accession>
<dbReference type="Proteomes" id="UP000248856">
    <property type="component" value="Unassembled WGS sequence"/>
</dbReference>
<reference evidence="2 3" key="1">
    <citation type="submission" date="2018-06" db="EMBL/GenBank/DDBJ databases">
        <title>Genomic Encyclopedia of Archaeal and Bacterial Type Strains, Phase II (KMG-II): from individual species to whole genera.</title>
        <authorList>
            <person name="Goeker M."/>
        </authorList>
    </citation>
    <scope>NUCLEOTIDE SEQUENCE [LARGE SCALE GENOMIC DNA]</scope>
    <source>
        <strain evidence="2 3">CFPB 3232</strain>
    </source>
</reference>
<evidence type="ECO:0000256" key="1">
    <source>
        <dbReference type="SAM" id="MobiDB-lite"/>
    </source>
</evidence>
<evidence type="ECO:0000313" key="2">
    <source>
        <dbReference type="EMBL" id="RAR84709.1"/>
    </source>
</evidence>
<feature type="region of interest" description="Disordered" evidence="1">
    <location>
        <begin position="1"/>
        <end position="65"/>
    </location>
</feature>
<name>A0A328ZFU9_9BURK</name>
<dbReference type="EMBL" id="QLTA01000010">
    <property type="protein sequence ID" value="RAR84709.1"/>
    <property type="molecule type" value="Genomic_DNA"/>
</dbReference>
<keyword evidence="3" id="KW-1185">Reference proteome</keyword>
<dbReference type="OrthoDB" id="6951038at2"/>
<dbReference type="AlphaFoldDB" id="A0A328ZFU9"/>
<gene>
    <name evidence="2" type="ORF">AX018_101061</name>
</gene>
<dbReference type="RefSeq" id="WP_146749246.1">
    <property type="nucleotide sequence ID" value="NZ_CBCSGC010000003.1"/>
</dbReference>
<comment type="caution">
    <text evidence="2">The sequence shown here is derived from an EMBL/GenBank/DDBJ whole genome shotgun (WGS) entry which is preliminary data.</text>
</comment>
<proteinExistence type="predicted"/>
<feature type="compositionally biased region" description="Low complexity" evidence="1">
    <location>
        <begin position="11"/>
        <end position="21"/>
    </location>
</feature>
<sequence length="387" mass="41611">MVSPLSSRGHPSTAPAQGPPQAAVPPSPGRRAASVQSAPVPGLRPLASGGVPGGEHAALRPRQALSSASEGRLRGYVMALAIDGRHLDVGPDLARLRQATATAEKVRWLLPLGRGNVIDDVLRSDHQSSRNVEAGRTVKDALVRRGMPNIPAYAAGGLIARAGNCGEFAAVGILLHVPLLKAKVPQSQEAESIYLVKSQRIEHDWVELRDERGPQYHVVLDPWLRGPAVFSRDSQWGGHPDDFRLVSGYDRAAGLKDRETLDKTLATSTPALQARFRRGLQEVGPTLRYDPKTVYPPMSVVGRGFERRVQAKMSQPLNEARAARWGVPIDALAVPRSMKTARRAVLNDVLAVGVARTMTPGLGIKAAQGEAPELLHAAGHRLRDKGR</sequence>